<feature type="region of interest" description="Disordered" evidence="10">
    <location>
        <begin position="325"/>
        <end position="344"/>
    </location>
</feature>
<comment type="similarity">
    <text evidence="9">Belongs to the XPG/RAD2 endonuclease family. GEN subfamily.</text>
</comment>
<evidence type="ECO:0000256" key="4">
    <source>
        <dbReference type="ARBA" id="ARBA00022759"/>
    </source>
</evidence>
<dbReference type="SUPFAM" id="SSF47807">
    <property type="entry name" value="5' to 3' exonuclease, C-terminal subdomain"/>
    <property type="match status" value="1"/>
</dbReference>
<dbReference type="InterPro" id="IPR006084">
    <property type="entry name" value="XPG/Rad2"/>
</dbReference>
<dbReference type="InterPro" id="IPR036279">
    <property type="entry name" value="5-3_exonuclease_C_sf"/>
</dbReference>
<keyword evidence="13" id="KW-1185">Reference proteome</keyword>
<evidence type="ECO:0000256" key="3">
    <source>
        <dbReference type="ARBA" id="ARBA00022723"/>
    </source>
</evidence>
<feature type="region of interest" description="Disordered" evidence="10">
    <location>
        <begin position="425"/>
        <end position="464"/>
    </location>
</feature>
<dbReference type="GO" id="GO:0006281">
    <property type="term" value="P:DNA repair"/>
    <property type="evidence" value="ECO:0007669"/>
    <property type="project" value="UniProtKB-KW"/>
</dbReference>
<keyword evidence="6" id="KW-0378">Hydrolase</keyword>
<evidence type="ECO:0000313" key="12">
    <source>
        <dbReference type="EMBL" id="GAA0143339.1"/>
    </source>
</evidence>
<dbReference type="GO" id="GO:0046872">
    <property type="term" value="F:metal ion binding"/>
    <property type="evidence" value="ECO:0007669"/>
    <property type="project" value="UniProtKB-KW"/>
</dbReference>
<keyword evidence="5" id="KW-0227">DNA damage</keyword>
<evidence type="ECO:0000256" key="10">
    <source>
        <dbReference type="SAM" id="MobiDB-lite"/>
    </source>
</evidence>
<gene>
    <name evidence="12" type="ORF">LIER_35725</name>
</gene>
<evidence type="ECO:0000256" key="7">
    <source>
        <dbReference type="ARBA" id="ARBA00022842"/>
    </source>
</evidence>
<dbReference type="GO" id="GO:0009555">
    <property type="term" value="P:pollen development"/>
    <property type="evidence" value="ECO:0007669"/>
    <property type="project" value="TreeGrafter"/>
</dbReference>
<keyword evidence="7" id="KW-0460">Magnesium</keyword>
<dbReference type="FunFam" id="1.10.150.20:FF:000030">
    <property type="entry name" value="Flap endonuclease GEN-like 1"/>
    <property type="match status" value="1"/>
</dbReference>
<organism evidence="12 13">
    <name type="scientific">Lithospermum erythrorhizon</name>
    <name type="common">Purple gromwell</name>
    <name type="synonym">Lithospermum officinale var. erythrorhizon</name>
    <dbReference type="NCBI Taxonomy" id="34254"/>
    <lineage>
        <taxon>Eukaryota</taxon>
        <taxon>Viridiplantae</taxon>
        <taxon>Streptophyta</taxon>
        <taxon>Embryophyta</taxon>
        <taxon>Tracheophyta</taxon>
        <taxon>Spermatophyta</taxon>
        <taxon>Magnoliopsida</taxon>
        <taxon>eudicotyledons</taxon>
        <taxon>Gunneridae</taxon>
        <taxon>Pentapetalae</taxon>
        <taxon>asterids</taxon>
        <taxon>lamiids</taxon>
        <taxon>Boraginales</taxon>
        <taxon>Boraginaceae</taxon>
        <taxon>Boraginoideae</taxon>
        <taxon>Lithospermeae</taxon>
        <taxon>Lithospermum</taxon>
    </lineage>
</organism>
<accession>A0AAV3NVA5</accession>
<name>A0AAV3NVA5_LITER</name>
<evidence type="ECO:0000256" key="6">
    <source>
        <dbReference type="ARBA" id="ARBA00022801"/>
    </source>
</evidence>
<keyword evidence="3" id="KW-0479">Metal-binding</keyword>
<evidence type="ECO:0000256" key="1">
    <source>
        <dbReference type="ARBA" id="ARBA00001946"/>
    </source>
</evidence>
<dbReference type="Proteomes" id="UP001454036">
    <property type="component" value="Unassembled WGS sequence"/>
</dbReference>
<dbReference type="GO" id="GO:0017108">
    <property type="term" value="F:5'-flap endonuclease activity"/>
    <property type="evidence" value="ECO:0007669"/>
    <property type="project" value="TreeGrafter"/>
</dbReference>
<evidence type="ECO:0000256" key="5">
    <source>
        <dbReference type="ARBA" id="ARBA00022763"/>
    </source>
</evidence>
<feature type="compositionally biased region" description="Low complexity" evidence="10">
    <location>
        <begin position="433"/>
        <end position="444"/>
    </location>
</feature>
<keyword evidence="8" id="KW-0234">DNA repair</keyword>
<dbReference type="GO" id="GO:0009650">
    <property type="term" value="P:UV protection"/>
    <property type="evidence" value="ECO:0007669"/>
    <property type="project" value="UniProtKB-ARBA"/>
</dbReference>
<feature type="signal peptide" evidence="11">
    <location>
        <begin position="1"/>
        <end position="19"/>
    </location>
</feature>
<evidence type="ECO:0000256" key="11">
    <source>
        <dbReference type="SAM" id="SignalP"/>
    </source>
</evidence>
<proteinExistence type="inferred from homology"/>
<feature type="region of interest" description="Disordered" evidence="10">
    <location>
        <begin position="381"/>
        <end position="411"/>
    </location>
</feature>
<dbReference type="PANTHER" id="PTHR11081:SF59">
    <property type="entry name" value="FI23547P1"/>
    <property type="match status" value="1"/>
</dbReference>
<sequence>MLWVIVLGHRVIFLAYKLGWFPFQSLKVVSNPLLLPEIEALGLILGYADPFEIYHMSDIEAGLGLKRNHLIAISLLVGNDHDLNGVQGIGVDTAVRFVKAFGEDEILDKLSDIGRGDALTEPTSKENLQSPKPLHCSFCGHPGSKKSHLQFNCEFCDSTLGNGCTPKAIGFKCVCSSCDLGRKKKEVEKKENWHLKICRKIASEHNFPNNEIINILMSNDLDIDDKHLMSWARPKMDMLVDYLSYHLQWEPSYTRQRMFPMLSTIFLREVASSKANNDLLCGQYEFNSIQRVKIRYGHRFYLVRWSKPTPSAENALYTIHSDDEPEMQESGYDQSSNLLDDSDVPQVQIDNGCCFLCSDEDIELVFEAYPDKVDQFLKEKELKESKSKKKSSSRSRQTKESSESPASNGVQLSITEFYSSSKVNRTSVETPVNSLKKSSGSSSNGKRKEQTPKSSKSVRRRLLF</sequence>
<dbReference type="PANTHER" id="PTHR11081">
    <property type="entry name" value="FLAP ENDONUCLEASE FAMILY MEMBER"/>
    <property type="match status" value="1"/>
</dbReference>
<protein>
    <submittedName>
        <fullName evidence="12">Exodeoxyribonuclease</fullName>
    </submittedName>
</protein>
<keyword evidence="11" id="KW-0732">Signal</keyword>
<comment type="caution">
    <text evidence="12">The sequence shown here is derived from an EMBL/GenBank/DDBJ whole genome shotgun (WGS) entry which is preliminary data.</text>
</comment>
<evidence type="ECO:0000313" key="13">
    <source>
        <dbReference type="Proteomes" id="UP001454036"/>
    </source>
</evidence>
<keyword evidence="4" id="KW-0255">Endonuclease</keyword>
<feature type="chain" id="PRO_5043864715" evidence="11">
    <location>
        <begin position="20"/>
        <end position="464"/>
    </location>
</feature>
<dbReference type="Gene3D" id="1.10.150.20">
    <property type="entry name" value="5' to 3' exonuclease, C-terminal subdomain"/>
    <property type="match status" value="1"/>
</dbReference>
<evidence type="ECO:0000256" key="8">
    <source>
        <dbReference type="ARBA" id="ARBA00023204"/>
    </source>
</evidence>
<keyword evidence="2" id="KW-0540">Nuclease</keyword>
<comment type="cofactor">
    <cofactor evidence="1">
        <name>Mg(2+)</name>
        <dbReference type="ChEBI" id="CHEBI:18420"/>
    </cofactor>
</comment>
<evidence type="ECO:0000256" key="2">
    <source>
        <dbReference type="ARBA" id="ARBA00022722"/>
    </source>
</evidence>
<dbReference type="AlphaFoldDB" id="A0AAV3NVA5"/>
<evidence type="ECO:0000256" key="9">
    <source>
        <dbReference type="ARBA" id="ARBA00038112"/>
    </source>
</evidence>
<dbReference type="EMBL" id="BAABME010015862">
    <property type="protein sequence ID" value="GAA0143339.1"/>
    <property type="molecule type" value="Genomic_DNA"/>
</dbReference>
<reference evidence="12 13" key="1">
    <citation type="submission" date="2024-01" db="EMBL/GenBank/DDBJ databases">
        <title>The complete chloroplast genome sequence of Lithospermum erythrorhizon: insights into the phylogenetic relationship among Boraginaceae species and the maternal lineages of purple gromwells.</title>
        <authorList>
            <person name="Okada T."/>
            <person name="Watanabe K."/>
        </authorList>
    </citation>
    <scope>NUCLEOTIDE SEQUENCE [LARGE SCALE GENOMIC DNA]</scope>
</reference>